<dbReference type="InterPro" id="IPR016167">
    <property type="entry name" value="FAD-bd_PCMH_sub1"/>
</dbReference>
<dbReference type="SUPFAM" id="SSF56176">
    <property type="entry name" value="FAD-binding/transporter-associated domain-like"/>
    <property type="match status" value="1"/>
</dbReference>
<evidence type="ECO:0000256" key="11">
    <source>
        <dbReference type="ARBA" id="ARBA00022827"/>
    </source>
</evidence>
<comment type="subcellular location">
    <subcellularLocation>
        <location evidence="3 20">Cytoplasm</location>
    </subcellularLocation>
</comment>
<dbReference type="GO" id="GO:0009252">
    <property type="term" value="P:peptidoglycan biosynthetic process"/>
    <property type="evidence" value="ECO:0007669"/>
    <property type="project" value="UniProtKB-UniRule"/>
</dbReference>
<keyword evidence="8 20" id="KW-0963">Cytoplasm</keyword>
<comment type="cofactor">
    <cofactor evidence="1 20">
        <name>FAD</name>
        <dbReference type="ChEBI" id="CHEBI:57692"/>
    </cofactor>
</comment>
<reference evidence="23 24" key="1">
    <citation type="submission" date="2017-08" db="EMBL/GenBank/DDBJ databases">
        <title>Infants hospitalized years apart are colonized by the same room-sourced microbial strains.</title>
        <authorList>
            <person name="Brooks B."/>
            <person name="Olm M.R."/>
            <person name="Firek B.A."/>
            <person name="Baker R."/>
            <person name="Thomas B.C."/>
            <person name="Morowitz M.J."/>
            <person name="Banfield J.F."/>
        </authorList>
    </citation>
    <scope>NUCLEOTIDE SEQUENCE [LARGE SCALE GENOMIC DNA]</scope>
    <source>
        <strain evidence="23">S2_005_003_R2_42</strain>
    </source>
</reference>
<proteinExistence type="inferred from homology"/>
<dbReference type="GO" id="GO:0071555">
    <property type="term" value="P:cell wall organization"/>
    <property type="evidence" value="ECO:0007669"/>
    <property type="project" value="UniProtKB-KW"/>
</dbReference>
<protein>
    <recommendedName>
        <fullName evidence="7 20">UDP-N-acetylenolpyruvoylglucosamine reductase</fullName>
        <ecNumber evidence="6 20">1.3.1.98</ecNumber>
    </recommendedName>
    <alternativeName>
        <fullName evidence="18 20">UDP-N-acetylmuramate dehydrogenase</fullName>
    </alternativeName>
</protein>
<dbReference type="HAMAP" id="MF_00037">
    <property type="entry name" value="MurB"/>
    <property type="match status" value="1"/>
</dbReference>
<dbReference type="GO" id="GO:0071949">
    <property type="term" value="F:FAD binding"/>
    <property type="evidence" value="ECO:0007669"/>
    <property type="project" value="InterPro"/>
</dbReference>
<keyword evidence="9 20" id="KW-0132">Cell division</keyword>
<keyword evidence="14 20" id="KW-0573">Peptidoglycan synthesis</keyword>
<sequence length="378" mass="40161">MRRRAARGAARSGRGGLGAGRERHDVSDRPTAIVEHPGYTIVENASLRGRNTLQVAARAELLIDVRRPEALAELFALPALGHLPLLVLGAGSNILFAGDWPGIVLSMATRGIAILEDRGDGALIRAEAGEAWNDVVSWSLAKGLAGLENLVLIPGLAGASPIQNIGAYGTEIGEFVETVEAYDRHAGRILRLDRAQCAFGYRDSAFKRAPDRYVITAIELALPRERPLRTGYAGIAEELAALGVDTPTPARLAEAIARIRTRKLPNPALVGNAGSFFKNPVVTMAAAEALRREHPDLPAWPTGDGAVKLAAAWLIERCGFKGLREGDAGVSAEHALVLVNHGRASGAELLALARRIVETVAQRFGVVLEPEPRIVGAS</sequence>
<evidence type="ECO:0000256" key="21">
    <source>
        <dbReference type="SAM" id="MobiDB-lite"/>
    </source>
</evidence>
<evidence type="ECO:0000256" key="10">
    <source>
        <dbReference type="ARBA" id="ARBA00022630"/>
    </source>
</evidence>
<keyword evidence="16 20" id="KW-0131">Cell cycle</keyword>
<dbReference type="NCBIfam" id="NF000755">
    <property type="entry name" value="PRK00046.1"/>
    <property type="match status" value="1"/>
</dbReference>
<dbReference type="GO" id="GO:0051301">
    <property type="term" value="P:cell division"/>
    <property type="evidence" value="ECO:0007669"/>
    <property type="project" value="UniProtKB-KW"/>
</dbReference>
<evidence type="ECO:0000256" key="18">
    <source>
        <dbReference type="ARBA" id="ARBA00031026"/>
    </source>
</evidence>
<gene>
    <name evidence="20" type="primary">murB</name>
    <name evidence="23" type="ORF">DI564_07235</name>
</gene>
<dbReference type="InterPro" id="IPR036635">
    <property type="entry name" value="MurB_C_sf"/>
</dbReference>
<keyword evidence="13 20" id="KW-0133">Cell shape</keyword>
<dbReference type="PROSITE" id="PS51387">
    <property type="entry name" value="FAD_PCMH"/>
    <property type="match status" value="1"/>
</dbReference>
<evidence type="ECO:0000256" key="15">
    <source>
        <dbReference type="ARBA" id="ARBA00023002"/>
    </source>
</evidence>
<dbReference type="NCBIfam" id="TIGR00179">
    <property type="entry name" value="murB"/>
    <property type="match status" value="1"/>
</dbReference>
<evidence type="ECO:0000313" key="23">
    <source>
        <dbReference type="EMBL" id="PZQ16419.1"/>
    </source>
</evidence>
<evidence type="ECO:0000256" key="2">
    <source>
        <dbReference type="ARBA" id="ARBA00003921"/>
    </source>
</evidence>
<dbReference type="PANTHER" id="PTHR21071:SF4">
    <property type="entry name" value="UDP-N-ACETYLENOLPYRUVOYLGLUCOSAMINE REDUCTASE"/>
    <property type="match status" value="1"/>
</dbReference>
<keyword evidence="15 20" id="KW-0560">Oxidoreductase</keyword>
<feature type="domain" description="FAD-binding PCMH-type" evidence="22">
    <location>
        <begin position="54"/>
        <end position="225"/>
    </location>
</feature>
<dbReference type="InterPro" id="IPR016166">
    <property type="entry name" value="FAD-bd_PCMH"/>
</dbReference>
<feature type="active site" evidence="20">
    <location>
        <position position="202"/>
    </location>
</feature>
<feature type="active site" evidence="20">
    <location>
        <position position="371"/>
    </location>
</feature>
<dbReference type="NCBIfam" id="NF010478">
    <property type="entry name" value="PRK13903.1"/>
    <property type="match status" value="1"/>
</dbReference>
<dbReference type="Pfam" id="PF02873">
    <property type="entry name" value="MurB_C"/>
    <property type="match status" value="1"/>
</dbReference>
<keyword evidence="12 20" id="KW-0521">NADP</keyword>
<evidence type="ECO:0000256" key="3">
    <source>
        <dbReference type="ARBA" id="ARBA00004496"/>
    </source>
</evidence>
<dbReference type="Gene3D" id="3.30.465.10">
    <property type="match status" value="1"/>
</dbReference>
<evidence type="ECO:0000256" key="5">
    <source>
        <dbReference type="ARBA" id="ARBA00010485"/>
    </source>
</evidence>
<dbReference type="InterPro" id="IPR011601">
    <property type="entry name" value="MurB_C"/>
</dbReference>
<evidence type="ECO:0000256" key="19">
    <source>
        <dbReference type="ARBA" id="ARBA00048914"/>
    </source>
</evidence>
<comment type="pathway">
    <text evidence="4 20">Cell wall biogenesis; peptidoglycan biosynthesis.</text>
</comment>
<feature type="active site" description="Proton donor" evidence="20">
    <location>
        <position position="275"/>
    </location>
</feature>
<comment type="function">
    <text evidence="2 20">Cell wall formation.</text>
</comment>
<dbReference type="InterPro" id="IPR036318">
    <property type="entry name" value="FAD-bd_PCMH-like_sf"/>
</dbReference>
<name>A0A2W5KK52_9GAMM</name>
<dbReference type="UniPathway" id="UPA00219"/>
<evidence type="ECO:0000256" key="4">
    <source>
        <dbReference type="ARBA" id="ARBA00004752"/>
    </source>
</evidence>
<dbReference type="GO" id="GO:0005829">
    <property type="term" value="C:cytosol"/>
    <property type="evidence" value="ECO:0007669"/>
    <property type="project" value="TreeGrafter"/>
</dbReference>
<evidence type="ECO:0000256" key="16">
    <source>
        <dbReference type="ARBA" id="ARBA00023306"/>
    </source>
</evidence>
<dbReference type="PANTHER" id="PTHR21071">
    <property type="entry name" value="UDP-N-ACETYLENOLPYRUVOYLGLUCOSAMINE REDUCTASE"/>
    <property type="match status" value="1"/>
</dbReference>
<keyword evidence="10 20" id="KW-0285">Flavoprotein</keyword>
<comment type="caution">
    <text evidence="23">The sequence shown here is derived from an EMBL/GenBank/DDBJ whole genome shotgun (WGS) entry which is preliminary data.</text>
</comment>
<dbReference type="EC" id="1.3.1.98" evidence="6 20"/>
<evidence type="ECO:0000256" key="6">
    <source>
        <dbReference type="ARBA" id="ARBA00012518"/>
    </source>
</evidence>
<evidence type="ECO:0000256" key="9">
    <source>
        <dbReference type="ARBA" id="ARBA00022618"/>
    </source>
</evidence>
<evidence type="ECO:0000259" key="22">
    <source>
        <dbReference type="PROSITE" id="PS51387"/>
    </source>
</evidence>
<dbReference type="InterPro" id="IPR003170">
    <property type="entry name" value="MurB"/>
</dbReference>
<keyword evidence="11 20" id="KW-0274">FAD</keyword>
<comment type="catalytic activity">
    <reaction evidence="19 20">
        <text>UDP-N-acetyl-alpha-D-muramate + NADP(+) = UDP-N-acetyl-3-O-(1-carboxyvinyl)-alpha-D-glucosamine + NADPH + H(+)</text>
        <dbReference type="Rhea" id="RHEA:12248"/>
        <dbReference type="ChEBI" id="CHEBI:15378"/>
        <dbReference type="ChEBI" id="CHEBI:57783"/>
        <dbReference type="ChEBI" id="CHEBI:58349"/>
        <dbReference type="ChEBI" id="CHEBI:68483"/>
        <dbReference type="ChEBI" id="CHEBI:70757"/>
        <dbReference type="EC" id="1.3.1.98"/>
    </reaction>
</comment>
<dbReference type="GO" id="GO:0008360">
    <property type="term" value="P:regulation of cell shape"/>
    <property type="evidence" value="ECO:0007669"/>
    <property type="project" value="UniProtKB-KW"/>
</dbReference>
<dbReference type="GO" id="GO:0008762">
    <property type="term" value="F:UDP-N-acetylmuramate dehydrogenase activity"/>
    <property type="evidence" value="ECO:0007669"/>
    <property type="project" value="UniProtKB-UniRule"/>
</dbReference>
<evidence type="ECO:0000313" key="24">
    <source>
        <dbReference type="Proteomes" id="UP000249046"/>
    </source>
</evidence>
<evidence type="ECO:0000256" key="17">
    <source>
        <dbReference type="ARBA" id="ARBA00023316"/>
    </source>
</evidence>
<comment type="similarity">
    <text evidence="5 20">Belongs to the MurB family.</text>
</comment>
<dbReference type="Gene3D" id="3.30.43.10">
    <property type="entry name" value="Uridine Diphospho-n-acetylenolpyruvylglucosamine Reductase, domain 2"/>
    <property type="match status" value="1"/>
</dbReference>
<evidence type="ECO:0000256" key="1">
    <source>
        <dbReference type="ARBA" id="ARBA00001974"/>
    </source>
</evidence>
<feature type="region of interest" description="Disordered" evidence="21">
    <location>
        <begin position="1"/>
        <end position="27"/>
    </location>
</feature>
<evidence type="ECO:0000256" key="20">
    <source>
        <dbReference type="HAMAP-Rule" id="MF_00037"/>
    </source>
</evidence>
<dbReference type="SUPFAM" id="SSF56194">
    <property type="entry name" value="Uridine diphospho-N-Acetylenolpyruvylglucosamine reductase, MurB, C-terminal domain"/>
    <property type="match status" value="1"/>
</dbReference>
<evidence type="ECO:0000256" key="8">
    <source>
        <dbReference type="ARBA" id="ARBA00022490"/>
    </source>
</evidence>
<evidence type="ECO:0000256" key="13">
    <source>
        <dbReference type="ARBA" id="ARBA00022960"/>
    </source>
</evidence>
<dbReference type="InterPro" id="IPR006094">
    <property type="entry name" value="Oxid_FAD_bind_N"/>
</dbReference>
<organism evidence="23 24">
    <name type="scientific">Rhodanobacter denitrificans</name>
    <dbReference type="NCBI Taxonomy" id="666685"/>
    <lineage>
        <taxon>Bacteria</taxon>
        <taxon>Pseudomonadati</taxon>
        <taxon>Pseudomonadota</taxon>
        <taxon>Gammaproteobacteria</taxon>
        <taxon>Lysobacterales</taxon>
        <taxon>Rhodanobacteraceae</taxon>
        <taxon>Rhodanobacter</taxon>
    </lineage>
</organism>
<dbReference type="InterPro" id="IPR016169">
    <property type="entry name" value="FAD-bd_PCMH_sub2"/>
</dbReference>
<accession>A0A2W5KK52</accession>
<dbReference type="Proteomes" id="UP000249046">
    <property type="component" value="Unassembled WGS sequence"/>
</dbReference>
<dbReference type="Pfam" id="PF01565">
    <property type="entry name" value="FAD_binding_4"/>
    <property type="match status" value="1"/>
</dbReference>
<dbReference type="Gene3D" id="3.90.78.10">
    <property type="entry name" value="UDP-N-acetylenolpyruvoylglucosamine reductase, C-terminal domain"/>
    <property type="match status" value="1"/>
</dbReference>
<dbReference type="AlphaFoldDB" id="A0A2W5KK52"/>
<keyword evidence="17 20" id="KW-0961">Cell wall biogenesis/degradation</keyword>
<evidence type="ECO:0000256" key="7">
    <source>
        <dbReference type="ARBA" id="ARBA00015188"/>
    </source>
</evidence>
<dbReference type="EMBL" id="QFPO01000005">
    <property type="protein sequence ID" value="PZQ16419.1"/>
    <property type="molecule type" value="Genomic_DNA"/>
</dbReference>
<evidence type="ECO:0000256" key="14">
    <source>
        <dbReference type="ARBA" id="ARBA00022984"/>
    </source>
</evidence>
<evidence type="ECO:0000256" key="12">
    <source>
        <dbReference type="ARBA" id="ARBA00022857"/>
    </source>
</evidence>